<sequence length="134" mass="15526">MHRLISAGIAVLALQVAAAEPVCPWPEAGSQQQRYHQQLSCYDQELVKARRSLEQWEKHHEFALQQHRQRTGRPAALNSYLSARESFKQLKEQHCRWQYQLQLPDVQAGAALYKHCQLQLINQRKVDLESLAAQ</sequence>
<dbReference type="Proteomes" id="UP001231616">
    <property type="component" value="Unassembled WGS sequence"/>
</dbReference>
<evidence type="ECO:0000313" key="2">
    <source>
        <dbReference type="EMBL" id="MDP4536396.1"/>
    </source>
</evidence>
<accession>A0ABT9GZC8</accession>
<gene>
    <name evidence="2" type="ORF">Q3O60_09375</name>
</gene>
<comment type="caution">
    <text evidence="2">The sequence shown here is derived from an EMBL/GenBank/DDBJ whole genome shotgun (WGS) entry which is preliminary data.</text>
</comment>
<organism evidence="2 3">
    <name type="scientific">Alkalimonas collagenimarina</name>
    <dbReference type="NCBI Taxonomy" id="400390"/>
    <lineage>
        <taxon>Bacteria</taxon>
        <taxon>Pseudomonadati</taxon>
        <taxon>Pseudomonadota</taxon>
        <taxon>Gammaproteobacteria</taxon>
        <taxon>Alkalimonas</taxon>
    </lineage>
</organism>
<dbReference type="EMBL" id="JAUZVZ010000011">
    <property type="protein sequence ID" value="MDP4536396.1"/>
    <property type="molecule type" value="Genomic_DNA"/>
</dbReference>
<keyword evidence="1" id="KW-0175">Coiled coil</keyword>
<name>A0ABT9GZC8_9GAMM</name>
<keyword evidence="3" id="KW-1185">Reference proteome</keyword>
<reference evidence="2 3" key="1">
    <citation type="submission" date="2023-08" db="EMBL/GenBank/DDBJ databases">
        <authorList>
            <person name="Joshi A."/>
            <person name="Thite S."/>
        </authorList>
    </citation>
    <scope>NUCLEOTIDE SEQUENCE [LARGE SCALE GENOMIC DNA]</scope>
    <source>
        <strain evidence="2 3">AC40</strain>
    </source>
</reference>
<dbReference type="RefSeq" id="WP_305893661.1">
    <property type="nucleotide sequence ID" value="NZ_JAUZVZ010000011.1"/>
</dbReference>
<feature type="coiled-coil region" evidence="1">
    <location>
        <begin position="39"/>
        <end position="66"/>
    </location>
</feature>
<evidence type="ECO:0000313" key="3">
    <source>
        <dbReference type="Proteomes" id="UP001231616"/>
    </source>
</evidence>
<evidence type="ECO:0000256" key="1">
    <source>
        <dbReference type="SAM" id="Coils"/>
    </source>
</evidence>
<protein>
    <recommendedName>
        <fullName evidence="4">Lysozyme inhibitor LprI N-terminal domain-containing protein</fullName>
    </recommendedName>
</protein>
<proteinExistence type="predicted"/>
<evidence type="ECO:0008006" key="4">
    <source>
        <dbReference type="Google" id="ProtNLM"/>
    </source>
</evidence>